<keyword evidence="2" id="KW-1185">Reference proteome</keyword>
<accession>A0A392MBX1</accession>
<dbReference type="GO" id="GO:0008017">
    <property type="term" value="F:microtubule binding"/>
    <property type="evidence" value="ECO:0007669"/>
    <property type="project" value="TreeGrafter"/>
</dbReference>
<dbReference type="Proteomes" id="UP000265520">
    <property type="component" value="Unassembled WGS sequence"/>
</dbReference>
<evidence type="ECO:0000313" key="2">
    <source>
        <dbReference type="Proteomes" id="UP000265520"/>
    </source>
</evidence>
<proteinExistence type="predicted"/>
<dbReference type="AlphaFoldDB" id="A0A392MBX1"/>
<evidence type="ECO:0000313" key="1">
    <source>
        <dbReference type="EMBL" id="MCH84653.1"/>
    </source>
</evidence>
<dbReference type="EMBL" id="LXQA010007162">
    <property type="protein sequence ID" value="MCH84653.1"/>
    <property type="molecule type" value="Genomic_DNA"/>
</dbReference>
<dbReference type="Gene3D" id="1.25.10.10">
    <property type="entry name" value="Leucine-rich Repeat Variant"/>
    <property type="match status" value="1"/>
</dbReference>
<dbReference type="PANTHER" id="PTHR21567">
    <property type="entry name" value="CLASP"/>
    <property type="match status" value="1"/>
</dbReference>
<name>A0A392MBX1_9FABA</name>
<dbReference type="GO" id="GO:0000226">
    <property type="term" value="P:microtubule cytoskeleton organization"/>
    <property type="evidence" value="ECO:0007669"/>
    <property type="project" value="TreeGrafter"/>
</dbReference>
<dbReference type="PANTHER" id="PTHR21567:SF68">
    <property type="entry name" value="CLIP-ASSOCIATED PROTEIN"/>
    <property type="match status" value="1"/>
</dbReference>
<protein>
    <submittedName>
        <fullName evidence="1">CLIP-associated protein</fullName>
    </submittedName>
</protein>
<comment type="caution">
    <text evidence="1">The sequence shown here is derived from an EMBL/GenBank/DDBJ whole genome shotgun (WGS) entry which is preliminary data.</text>
</comment>
<dbReference type="InterPro" id="IPR011989">
    <property type="entry name" value="ARM-like"/>
</dbReference>
<organism evidence="1 2">
    <name type="scientific">Trifolium medium</name>
    <dbReference type="NCBI Taxonomy" id="97028"/>
    <lineage>
        <taxon>Eukaryota</taxon>
        <taxon>Viridiplantae</taxon>
        <taxon>Streptophyta</taxon>
        <taxon>Embryophyta</taxon>
        <taxon>Tracheophyta</taxon>
        <taxon>Spermatophyta</taxon>
        <taxon>Magnoliopsida</taxon>
        <taxon>eudicotyledons</taxon>
        <taxon>Gunneridae</taxon>
        <taxon>Pentapetalae</taxon>
        <taxon>rosids</taxon>
        <taxon>fabids</taxon>
        <taxon>Fabales</taxon>
        <taxon>Fabaceae</taxon>
        <taxon>Papilionoideae</taxon>
        <taxon>50 kb inversion clade</taxon>
        <taxon>NPAAA clade</taxon>
        <taxon>Hologalegina</taxon>
        <taxon>IRL clade</taxon>
        <taxon>Trifolieae</taxon>
        <taxon>Trifolium</taxon>
    </lineage>
</organism>
<dbReference type="GO" id="GO:0005881">
    <property type="term" value="C:cytoplasmic microtubule"/>
    <property type="evidence" value="ECO:0007669"/>
    <property type="project" value="TreeGrafter"/>
</dbReference>
<feature type="non-terminal residue" evidence="1">
    <location>
        <position position="1"/>
    </location>
</feature>
<reference evidence="1 2" key="1">
    <citation type="journal article" date="2018" name="Front. Plant Sci.">
        <title>Red Clover (Trifolium pratense) and Zigzag Clover (T. medium) - A Picture of Genomic Similarities and Differences.</title>
        <authorList>
            <person name="Dluhosova J."/>
            <person name="Istvanek J."/>
            <person name="Nedelnik J."/>
            <person name="Repkova J."/>
        </authorList>
    </citation>
    <scope>NUCLEOTIDE SEQUENCE [LARGE SCALE GENOMIC DNA]</scope>
    <source>
        <strain evidence="2">cv. 10/8</strain>
        <tissue evidence="1">Leaf</tissue>
    </source>
</reference>
<gene>
    <name evidence="1" type="ORF">A2U01_0005487</name>
</gene>
<sequence length="88" mass="9788">EGDVTDKGIEPIKVYSEKEFIREIEKISSTLVPEKDWSVRIAALQRIEGLVLGGAADYPCFFGILKQLIGPLSTQLSDRRSTIVKQVP</sequence>